<protein>
    <recommendedName>
        <fullName evidence="3">Short-chain dehydrogenase TIC 32, chloroplastic</fullName>
    </recommendedName>
</protein>
<dbReference type="PANTHER" id="PTHR48476:SF1">
    <property type="entry name" value="SHORT-CHAIN DEHYDROGENASE TIC 32, CHLOROPLASTIC-LIKE"/>
    <property type="match status" value="1"/>
</dbReference>
<dbReference type="Proteomes" id="UP000236630">
    <property type="component" value="Unassembled WGS sequence"/>
</dbReference>
<sequence length="131" mass="14484">MSRYESSFAYIRSKLANVLHANELARRLKEDGVEITANSLHPGIVLTNIFREGGFLNVILGFVGKYMFKNVHQGAATTCYAALHPQVKGKSGLYFSECKIAQQGSHAADTELATKLWDFSLDLVKKCSQNS</sequence>
<reference evidence="1 2" key="1">
    <citation type="journal article" date="2017" name="Front. Genet.">
        <title>Draft sequencing of the heterozygous diploid genome of Satsuma (Citrus unshiu Marc.) using a hybrid assembly approach.</title>
        <authorList>
            <person name="Shimizu T."/>
            <person name="Tanizawa Y."/>
            <person name="Mochizuki T."/>
            <person name="Nagasaki H."/>
            <person name="Yoshioka T."/>
            <person name="Toyoda A."/>
            <person name="Fujiyama A."/>
            <person name="Kaminuma E."/>
            <person name="Nakamura Y."/>
        </authorList>
    </citation>
    <scope>NUCLEOTIDE SEQUENCE [LARGE SCALE GENOMIC DNA]</scope>
    <source>
        <strain evidence="2">cv. Miyagawa wase</strain>
    </source>
</reference>
<gene>
    <name evidence="1" type="ORF">CUMW_269510</name>
</gene>
<organism evidence="1 2">
    <name type="scientific">Citrus unshiu</name>
    <name type="common">Satsuma mandarin</name>
    <name type="synonym">Citrus nobilis var. unshiu</name>
    <dbReference type="NCBI Taxonomy" id="55188"/>
    <lineage>
        <taxon>Eukaryota</taxon>
        <taxon>Viridiplantae</taxon>
        <taxon>Streptophyta</taxon>
        <taxon>Embryophyta</taxon>
        <taxon>Tracheophyta</taxon>
        <taxon>Spermatophyta</taxon>
        <taxon>Magnoliopsida</taxon>
        <taxon>eudicotyledons</taxon>
        <taxon>Gunneridae</taxon>
        <taxon>Pentapetalae</taxon>
        <taxon>rosids</taxon>
        <taxon>malvids</taxon>
        <taxon>Sapindales</taxon>
        <taxon>Rutaceae</taxon>
        <taxon>Aurantioideae</taxon>
        <taxon>Citrus</taxon>
    </lineage>
</organism>
<evidence type="ECO:0008006" key="3">
    <source>
        <dbReference type="Google" id="ProtNLM"/>
    </source>
</evidence>
<dbReference type="Gene3D" id="3.40.50.720">
    <property type="entry name" value="NAD(P)-binding Rossmann-like Domain"/>
    <property type="match status" value="1"/>
</dbReference>
<evidence type="ECO:0000313" key="1">
    <source>
        <dbReference type="EMBL" id="GAY69111.1"/>
    </source>
</evidence>
<comment type="caution">
    <text evidence="1">The sequence shown here is derived from an EMBL/GenBank/DDBJ whole genome shotgun (WGS) entry which is preliminary data.</text>
</comment>
<dbReference type="InterPro" id="IPR036291">
    <property type="entry name" value="NAD(P)-bd_dom_sf"/>
</dbReference>
<dbReference type="InterPro" id="IPR055280">
    <property type="entry name" value="TIC32"/>
</dbReference>
<dbReference type="AlphaFoldDB" id="A0A2H5QWV6"/>
<accession>A0A2H5QWV6</accession>
<dbReference type="PANTHER" id="PTHR48476">
    <property type="entry name" value="SHORT-CHAIN DEHYDROGENASE TIC 32, CHLOROPLASTIC-LIKE"/>
    <property type="match status" value="1"/>
</dbReference>
<name>A0A2H5QWV6_CITUN</name>
<dbReference type="EMBL" id="BDQV01001102">
    <property type="protein sequence ID" value="GAY69111.1"/>
    <property type="molecule type" value="Genomic_DNA"/>
</dbReference>
<proteinExistence type="predicted"/>
<dbReference type="STRING" id="55188.A0A2H5QWV6"/>
<keyword evidence="2" id="KW-1185">Reference proteome</keyword>
<dbReference type="SUPFAM" id="SSF51735">
    <property type="entry name" value="NAD(P)-binding Rossmann-fold domains"/>
    <property type="match status" value="1"/>
</dbReference>
<evidence type="ECO:0000313" key="2">
    <source>
        <dbReference type="Proteomes" id="UP000236630"/>
    </source>
</evidence>